<dbReference type="RefSeq" id="WP_034767284.1">
    <property type="nucleotide sequence ID" value="NZ_CCRF01000010.1"/>
</dbReference>
<feature type="domain" description="Transposase IS204/IS1001/IS1096/IS1165 DDE" evidence="1">
    <location>
        <begin position="164"/>
        <end position="396"/>
    </location>
</feature>
<reference evidence="4 5" key="1">
    <citation type="submission" date="2014-07" db="EMBL/GenBank/DDBJ databases">
        <authorList>
            <person name="Wibberg Daniel"/>
        </authorList>
    </citation>
    <scope>NUCLEOTIDE SEQUENCE [LARGE SCALE GENOMIC DNA]</scope>
</reference>
<evidence type="ECO:0000313" key="4">
    <source>
        <dbReference type="EMBL" id="CEE00128.1"/>
    </source>
</evidence>
<accession>A0A090IUK8</accession>
<dbReference type="InterPro" id="IPR002560">
    <property type="entry name" value="Transposase_DDE"/>
</dbReference>
<dbReference type="Pfam" id="PF01610">
    <property type="entry name" value="DDE_Tnp_ISL3"/>
    <property type="match status" value="1"/>
</dbReference>
<dbReference type="EMBL" id="CCRF01000010">
    <property type="protein sequence ID" value="CEE00128.1"/>
    <property type="molecule type" value="Genomic_DNA"/>
</dbReference>
<dbReference type="InterPro" id="IPR032877">
    <property type="entry name" value="Transposase_HTH"/>
</dbReference>
<dbReference type="Pfam" id="PF13542">
    <property type="entry name" value="HTH_Tnp_ISL3"/>
    <property type="match status" value="1"/>
</dbReference>
<proteinExistence type="predicted"/>
<dbReference type="PANTHER" id="PTHR33498">
    <property type="entry name" value="TRANSPOSASE FOR INSERTION SEQUENCE ELEMENT IS1557"/>
    <property type="match status" value="1"/>
</dbReference>
<feature type="domain" description="Transposase IS204/IS1001/IS1096/IS1165 zinc-finger" evidence="3">
    <location>
        <begin position="47"/>
        <end position="93"/>
    </location>
</feature>
<evidence type="ECO:0000313" key="5">
    <source>
        <dbReference type="Proteomes" id="UP000040576"/>
    </source>
</evidence>
<dbReference type="Pfam" id="PF14690">
    <property type="entry name" value="Zn_ribbon_ISL3"/>
    <property type="match status" value="1"/>
</dbReference>
<dbReference type="PANTHER" id="PTHR33498:SF1">
    <property type="entry name" value="TRANSPOSASE FOR INSERTION SEQUENCE ELEMENT IS1557"/>
    <property type="match status" value="1"/>
</dbReference>
<keyword evidence="5" id="KW-1185">Reference proteome</keyword>
<organism evidence="4 5">
    <name type="scientific">Caldibacillus thermoamylovorans</name>
    <dbReference type="NCBI Taxonomy" id="35841"/>
    <lineage>
        <taxon>Bacteria</taxon>
        <taxon>Bacillati</taxon>
        <taxon>Bacillota</taxon>
        <taxon>Bacilli</taxon>
        <taxon>Bacillales</taxon>
        <taxon>Bacillaceae</taxon>
        <taxon>Caldibacillus</taxon>
    </lineage>
</organism>
<dbReference type="AlphaFoldDB" id="A0A090IUK8"/>
<feature type="domain" description="Transposase IS204/IS1001/IS1096/IS1165 helix-turn-helix" evidence="2">
    <location>
        <begin position="102"/>
        <end position="149"/>
    </location>
</feature>
<evidence type="ECO:0000259" key="2">
    <source>
        <dbReference type="Pfam" id="PF13542"/>
    </source>
</evidence>
<dbReference type="InterPro" id="IPR029261">
    <property type="entry name" value="Transposase_Znf"/>
</dbReference>
<dbReference type="InterPro" id="IPR047951">
    <property type="entry name" value="Transpos_ISL3"/>
</dbReference>
<dbReference type="NCBIfam" id="NF033550">
    <property type="entry name" value="transpos_ISL3"/>
    <property type="match status" value="1"/>
</dbReference>
<protein>
    <submittedName>
        <fullName evidence="4">Transposase</fullName>
    </submittedName>
</protein>
<dbReference type="Proteomes" id="UP000040576">
    <property type="component" value="Unassembled WGS sequence"/>
</dbReference>
<evidence type="ECO:0000259" key="3">
    <source>
        <dbReference type="Pfam" id="PF14690"/>
    </source>
</evidence>
<evidence type="ECO:0000259" key="1">
    <source>
        <dbReference type="Pfam" id="PF01610"/>
    </source>
</evidence>
<gene>
    <name evidence="4" type="ORF">BT1A1_0267</name>
</gene>
<sequence>MKNFEEEYNVFQDALEIPKPWYVFHNELAKEENTLHIYIEYQSGAEFSCPNCGKTGCKVHDIQDQDRTWRHLNFWQYKTILHARMPRVKCESCGKIRTVVIDWARPGAGFSLLFEHHVLSLMVEMPVAAVAREVGEHDMRLWRVFKYYVNKAMENIDVSNVTRIAMDETSRAKGHKYVTFFIDMDTKRLIFATTGKGADVLQVFSQFLDSKGVLHSQIKEFCCDMSPAFISGIEEKFPNATITFDKFHVMKMVNEALDQVRKQEQATQPELKNSRYAWLKNPENLTEKQGSKLAKLKDLDLATGRAYRMKLSLQKMWTKHPILSELYFDEWHSWAIRSRLEPMIKVAKTLKQHKGGILRWFVTKMTNGLLEGINSLVQATKRKARGYRTADNFIAMAYATVNKLDLIGIS</sequence>
<name>A0A090IUK8_9BACI</name>